<gene>
    <name evidence="8" type="ORF">FGO68_gene9597</name>
</gene>
<evidence type="ECO:0000313" key="8">
    <source>
        <dbReference type="EMBL" id="TNV72201.1"/>
    </source>
</evidence>
<dbReference type="EMBL" id="RRYP01023656">
    <property type="protein sequence ID" value="TNV72201.1"/>
    <property type="molecule type" value="Genomic_DNA"/>
</dbReference>
<reference evidence="8" key="1">
    <citation type="submission" date="2019-06" db="EMBL/GenBank/DDBJ databases">
        <authorList>
            <person name="Zheng W."/>
        </authorList>
    </citation>
    <scope>NUCLEOTIDE SEQUENCE</scope>
    <source>
        <strain evidence="8">QDHG01</strain>
    </source>
</reference>
<keyword evidence="9" id="KW-1185">Reference proteome</keyword>
<dbReference type="GO" id="GO:0060271">
    <property type="term" value="P:cilium assembly"/>
    <property type="evidence" value="ECO:0007669"/>
    <property type="project" value="TreeGrafter"/>
</dbReference>
<dbReference type="AlphaFoldDB" id="A0A8J8SVV1"/>
<keyword evidence="4" id="KW-0206">Cytoskeleton</keyword>
<proteinExistence type="inferred from homology"/>
<comment type="similarity">
    <text evidence="6">Belongs to the B9D family.</text>
</comment>
<keyword evidence="2" id="KW-0963">Cytoplasm</keyword>
<evidence type="ECO:0000313" key="9">
    <source>
        <dbReference type="Proteomes" id="UP000785679"/>
    </source>
</evidence>
<dbReference type="GO" id="GO:0036038">
    <property type="term" value="C:MKS complex"/>
    <property type="evidence" value="ECO:0007669"/>
    <property type="project" value="TreeGrafter"/>
</dbReference>
<evidence type="ECO:0000256" key="2">
    <source>
        <dbReference type="ARBA" id="ARBA00022490"/>
    </source>
</evidence>
<keyword evidence="5" id="KW-0966">Cell projection</keyword>
<keyword evidence="3" id="KW-0970">Cilium biogenesis/degradation</keyword>
<evidence type="ECO:0000256" key="3">
    <source>
        <dbReference type="ARBA" id="ARBA00022794"/>
    </source>
</evidence>
<dbReference type="Proteomes" id="UP000785679">
    <property type="component" value="Unassembled WGS sequence"/>
</dbReference>
<comment type="caution">
    <text evidence="8">The sequence shown here is derived from an EMBL/GenBank/DDBJ whole genome shotgun (WGS) entry which is preliminary data.</text>
</comment>
<dbReference type="InterPro" id="IPR010796">
    <property type="entry name" value="C2_B9-type_dom"/>
</dbReference>
<protein>
    <recommendedName>
        <fullName evidence="7">B9 domain-containing protein 1</fullName>
    </recommendedName>
</protein>
<dbReference type="OrthoDB" id="431939at2759"/>
<organism evidence="8 9">
    <name type="scientific">Halteria grandinella</name>
    <dbReference type="NCBI Taxonomy" id="5974"/>
    <lineage>
        <taxon>Eukaryota</taxon>
        <taxon>Sar</taxon>
        <taxon>Alveolata</taxon>
        <taxon>Ciliophora</taxon>
        <taxon>Intramacronucleata</taxon>
        <taxon>Spirotrichea</taxon>
        <taxon>Stichotrichia</taxon>
        <taxon>Sporadotrichida</taxon>
        <taxon>Halteriidae</taxon>
        <taxon>Halteria</taxon>
    </lineage>
</organism>
<dbReference type="PANTHER" id="PTHR12968">
    <property type="entry name" value="B9 DOMAIN-CONTAINING"/>
    <property type="match status" value="1"/>
</dbReference>
<comment type="subcellular location">
    <subcellularLocation>
        <location evidence="1">Cytoplasm</location>
        <location evidence="1">Cytoskeleton</location>
        <location evidence="1">Cilium basal body</location>
    </subcellularLocation>
</comment>
<dbReference type="PROSITE" id="PS51381">
    <property type="entry name" value="C2_B9"/>
    <property type="match status" value="1"/>
</dbReference>
<accession>A0A8J8SVV1</accession>
<evidence type="ECO:0000256" key="1">
    <source>
        <dbReference type="ARBA" id="ARBA00004120"/>
    </source>
</evidence>
<evidence type="ECO:0000256" key="5">
    <source>
        <dbReference type="ARBA" id="ARBA00023273"/>
    </source>
</evidence>
<evidence type="ECO:0000256" key="4">
    <source>
        <dbReference type="ARBA" id="ARBA00023212"/>
    </source>
</evidence>
<sequence length="245" mass="27566">MVDQSKGAFDADGMFADEDNIDDELAVGEKLKEENYYKYHENVANYDPRGQPYSYFYITIMGQVEFGEFGGELDGLQVHYAFVAGEDWGVSDGVAMSSGQYGFKGQGSKLKKIIWNLPFEITYRTMTPFGWPQIVIYCTSKDTKGEDKVEAYGSIHVPIQPGMHKKAIRMFSPLESNSFYEFFGFFKEGSSSNKGTVHLDAPELIARADGREVSRVKAGGKVTVSMQITQRNMERHGYITTNNKK</sequence>
<name>A0A8J8SVV1_HALGN</name>
<dbReference type="Pfam" id="PF07162">
    <property type="entry name" value="B9-C2"/>
    <property type="match status" value="1"/>
</dbReference>
<dbReference type="PANTHER" id="PTHR12968:SF1">
    <property type="entry name" value="B9 DOMAIN-CONTAINING PROTEIN 1"/>
    <property type="match status" value="1"/>
</dbReference>
<evidence type="ECO:0000256" key="6">
    <source>
        <dbReference type="ARBA" id="ARBA00038411"/>
    </source>
</evidence>
<evidence type="ECO:0000256" key="7">
    <source>
        <dbReference type="ARBA" id="ARBA00039274"/>
    </source>
</evidence>